<organism evidence="6 7">
    <name type="scientific">Vanilla planifolia</name>
    <name type="common">Vanilla</name>
    <dbReference type="NCBI Taxonomy" id="51239"/>
    <lineage>
        <taxon>Eukaryota</taxon>
        <taxon>Viridiplantae</taxon>
        <taxon>Streptophyta</taxon>
        <taxon>Embryophyta</taxon>
        <taxon>Tracheophyta</taxon>
        <taxon>Spermatophyta</taxon>
        <taxon>Magnoliopsida</taxon>
        <taxon>Liliopsida</taxon>
        <taxon>Asparagales</taxon>
        <taxon>Orchidaceae</taxon>
        <taxon>Vanilloideae</taxon>
        <taxon>Vanilleae</taxon>
        <taxon>Vanilla</taxon>
    </lineage>
</organism>
<dbReference type="Pfam" id="PF01753">
    <property type="entry name" value="zf-MYND"/>
    <property type="match status" value="1"/>
</dbReference>
<proteinExistence type="predicted"/>
<gene>
    <name evidence="6" type="ORF">HPP92_002166</name>
</gene>
<evidence type="ECO:0000313" key="7">
    <source>
        <dbReference type="Proteomes" id="UP000639772"/>
    </source>
</evidence>
<evidence type="ECO:0000256" key="4">
    <source>
        <dbReference type="PROSITE-ProRule" id="PRU00134"/>
    </source>
</evidence>
<evidence type="ECO:0000256" key="3">
    <source>
        <dbReference type="ARBA" id="ARBA00022833"/>
    </source>
</evidence>
<protein>
    <recommendedName>
        <fullName evidence="5">MYND-type domain-containing protein</fullName>
    </recommendedName>
</protein>
<comment type="caution">
    <text evidence="6">The sequence shown here is derived from an EMBL/GenBank/DDBJ whole genome shotgun (WGS) entry which is preliminary data.</text>
</comment>
<dbReference type="PANTHER" id="PTHR47570">
    <property type="entry name" value="ZINC ION BINDING PROTEIN"/>
    <property type="match status" value="1"/>
</dbReference>
<name>A0A835S5W7_VANPL</name>
<dbReference type="Pfam" id="PF20179">
    <property type="entry name" value="MSS51_C"/>
    <property type="match status" value="1"/>
</dbReference>
<feature type="domain" description="MYND-type" evidence="5">
    <location>
        <begin position="1"/>
        <end position="46"/>
    </location>
</feature>
<dbReference type="GO" id="GO:0008270">
    <property type="term" value="F:zinc ion binding"/>
    <property type="evidence" value="ECO:0007669"/>
    <property type="project" value="UniProtKB-KW"/>
</dbReference>
<dbReference type="OrthoDB" id="5282002at2759"/>
<accession>A0A835S5W7</accession>
<dbReference type="EMBL" id="JADCNM010000001">
    <property type="protein sequence ID" value="KAG0502094.1"/>
    <property type="molecule type" value="Genomic_DNA"/>
</dbReference>
<sequence length="384" mass="43129">MECAAKGSGQPCVPGRPTRRCGVCGAVAYCSLAHQKLHWNDHKEECARFEKQMQSVNILNDFPFSFAIDAESVGCEKKPKRCAFFISSGLHLKAMWKFECSCLPVADSLDSCSRLIIEWNLPSSLCPCVERTMHLSTNSLHSWQDYYLWRCLPLSSPVALLLHWPLTIYHCLQLYGMASDGFEKFNIHYLGPEKELSQLAVFGELMALLPGVQLQIEFFGPSVPQFRDGETIILDRYVRCSDENCLCKSLCQSSNSRSSGTKSTMTLKLHKGFYHEKFRHMDSHPQLCIAPNAGIAAYPSWLPSIELIKEMSMPAVFTDFCEEAAFLAAECITSITGSPPSIPIQLNPFRQPMLMEDQALCIPCYSNCFLFEQKPEQDEGPSSS</sequence>
<reference evidence="6 7" key="1">
    <citation type="journal article" date="2020" name="Nat. Food">
        <title>A phased Vanilla planifolia genome enables genetic improvement of flavour and production.</title>
        <authorList>
            <person name="Hasing T."/>
            <person name="Tang H."/>
            <person name="Brym M."/>
            <person name="Khazi F."/>
            <person name="Huang T."/>
            <person name="Chambers A.H."/>
        </authorList>
    </citation>
    <scope>NUCLEOTIDE SEQUENCE [LARGE SCALE GENOMIC DNA]</scope>
    <source>
        <tissue evidence="6">Leaf</tissue>
    </source>
</reference>
<evidence type="ECO:0000313" key="6">
    <source>
        <dbReference type="EMBL" id="KAG0502094.1"/>
    </source>
</evidence>
<evidence type="ECO:0000259" key="5">
    <source>
        <dbReference type="PROSITE" id="PS50865"/>
    </source>
</evidence>
<evidence type="ECO:0000256" key="2">
    <source>
        <dbReference type="ARBA" id="ARBA00022771"/>
    </source>
</evidence>
<dbReference type="Gene3D" id="6.10.140.2220">
    <property type="match status" value="1"/>
</dbReference>
<keyword evidence="1" id="KW-0479">Metal-binding</keyword>
<dbReference type="Proteomes" id="UP000639772">
    <property type="component" value="Chromosome 1"/>
</dbReference>
<evidence type="ECO:0000256" key="1">
    <source>
        <dbReference type="ARBA" id="ARBA00022723"/>
    </source>
</evidence>
<dbReference type="PROSITE" id="PS50865">
    <property type="entry name" value="ZF_MYND_2"/>
    <property type="match status" value="1"/>
</dbReference>
<keyword evidence="2 4" id="KW-0863">Zinc-finger</keyword>
<dbReference type="SUPFAM" id="SSF144232">
    <property type="entry name" value="HIT/MYND zinc finger-like"/>
    <property type="match status" value="1"/>
</dbReference>
<dbReference type="AlphaFoldDB" id="A0A835S5W7"/>
<dbReference type="PANTHER" id="PTHR47570:SF1">
    <property type="entry name" value="ZINC ION BINDING PROTEIN"/>
    <property type="match status" value="1"/>
</dbReference>
<dbReference type="InterPro" id="IPR046824">
    <property type="entry name" value="Mss51-like_C"/>
</dbReference>
<keyword evidence="3" id="KW-0862">Zinc</keyword>
<dbReference type="InterPro" id="IPR002893">
    <property type="entry name" value="Znf_MYND"/>
</dbReference>